<dbReference type="Proteomes" id="UP000674938">
    <property type="component" value="Unassembled WGS sequence"/>
</dbReference>
<dbReference type="EMBL" id="JAEEGA010000020">
    <property type="protein sequence ID" value="MBP1043872.1"/>
    <property type="molecule type" value="Genomic_DNA"/>
</dbReference>
<accession>A0A940SU40</accession>
<organism evidence="1 2">
    <name type="scientific">Vagococcus allomyrinae</name>
    <dbReference type="NCBI Taxonomy" id="2794353"/>
    <lineage>
        <taxon>Bacteria</taxon>
        <taxon>Bacillati</taxon>
        <taxon>Bacillota</taxon>
        <taxon>Bacilli</taxon>
        <taxon>Lactobacillales</taxon>
        <taxon>Enterococcaceae</taxon>
        <taxon>Vagococcus</taxon>
    </lineage>
</organism>
<keyword evidence="2" id="KW-1185">Reference proteome</keyword>
<proteinExistence type="predicted"/>
<dbReference type="PANTHER" id="PTHR37691">
    <property type="entry name" value="BLR3518 PROTEIN"/>
    <property type="match status" value="1"/>
</dbReference>
<dbReference type="Pfam" id="PF02635">
    <property type="entry name" value="DsrE"/>
    <property type="match status" value="1"/>
</dbReference>
<sequence>MLKAVFHLNELEKWAVTLGNIRNLMKETQEAEIKVLVNGGAIAGYLDQDIIEQLSQFQPKIVTFEACQNALKSHHMARTQLPKDVKVVPVGVIRLIELQQHGYAYIKP</sequence>
<dbReference type="SUPFAM" id="SSF75169">
    <property type="entry name" value="DsrEFH-like"/>
    <property type="match status" value="1"/>
</dbReference>
<dbReference type="AlphaFoldDB" id="A0A940SU40"/>
<name>A0A940SU40_9ENTE</name>
<dbReference type="InterPro" id="IPR027396">
    <property type="entry name" value="DsrEFH-like"/>
</dbReference>
<evidence type="ECO:0000313" key="2">
    <source>
        <dbReference type="Proteomes" id="UP000674938"/>
    </source>
</evidence>
<evidence type="ECO:0000313" key="1">
    <source>
        <dbReference type="EMBL" id="MBP1043872.1"/>
    </source>
</evidence>
<reference evidence="1" key="1">
    <citation type="submission" date="2020-12" db="EMBL/GenBank/DDBJ databases">
        <title>Vagococcus allomyrinae sp. nov. and Enterococcus lavae sp. nov., isolated from the larvae of Allomyrina dichotoma.</title>
        <authorList>
            <person name="Lee S.D."/>
        </authorList>
    </citation>
    <scope>NUCLEOTIDE SEQUENCE</scope>
    <source>
        <strain evidence="1">BWB3-3</strain>
    </source>
</reference>
<protein>
    <submittedName>
        <fullName evidence="1">DsrE family protein</fullName>
    </submittedName>
</protein>
<dbReference type="Gene3D" id="3.40.1260.10">
    <property type="entry name" value="DsrEFH-like"/>
    <property type="match status" value="1"/>
</dbReference>
<gene>
    <name evidence="1" type="ORF">I6N95_22850</name>
</gene>
<dbReference type="RefSeq" id="WP_209531788.1">
    <property type="nucleotide sequence ID" value="NZ_JAEEGA010000020.1"/>
</dbReference>
<dbReference type="PANTHER" id="PTHR37691:SF1">
    <property type="entry name" value="BLR3518 PROTEIN"/>
    <property type="match status" value="1"/>
</dbReference>
<dbReference type="InterPro" id="IPR003787">
    <property type="entry name" value="Sulphur_relay_DsrE/F-like"/>
</dbReference>
<comment type="caution">
    <text evidence="1">The sequence shown here is derived from an EMBL/GenBank/DDBJ whole genome shotgun (WGS) entry which is preliminary data.</text>
</comment>